<sequence>MCSKVERGWKNLSFTKYDGTTNLDEHINAYGVALNWCTHLPPNSVDSFKTLLEKFGAQYATSKAHQLTSIVLVNLRQEEDESLCSYMERFSIVAVKINDLNLEVALYSLIMALKPGLFSSSLCKRPLASMDKLRVRASCYIQMEETMAYQDGNDKLQKGSGSLELTNEQERQGRRRKEVQVPGLPSLTTNRATLLKEAFNAELIALLLKGGRNKGPTKSNIFGTTRIKTTQSKRAKC</sequence>
<dbReference type="AlphaFoldDB" id="A0A371IIJ5"/>
<organism evidence="3 4">
    <name type="scientific">Mucuna pruriens</name>
    <name type="common">Velvet bean</name>
    <name type="synonym">Dolichos pruriens</name>
    <dbReference type="NCBI Taxonomy" id="157652"/>
    <lineage>
        <taxon>Eukaryota</taxon>
        <taxon>Viridiplantae</taxon>
        <taxon>Streptophyta</taxon>
        <taxon>Embryophyta</taxon>
        <taxon>Tracheophyta</taxon>
        <taxon>Spermatophyta</taxon>
        <taxon>Magnoliopsida</taxon>
        <taxon>eudicotyledons</taxon>
        <taxon>Gunneridae</taxon>
        <taxon>Pentapetalae</taxon>
        <taxon>rosids</taxon>
        <taxon>fabids</taxon>
        <taxon>Fabales</taxon>
        <taxon>Fabaceae</taxon>
        <taxon>Papilionoideae</taxon>
        <taxon>50 kb inversion clade</taxon>
        <taxon>NPAAA clade</taxon>
        <taxon>indigoferoid/millettioid clade</taxon>
        <taxon>Phaseoleae</taxon>
        <taxon>Mucuna</taxon>
    </lineage>
</organism>
<dbReference type="PANTHER" id="PTHR33223:SF10">
    <property type="entry name" value="AMINOTRANSFERASE-LIKE PLANT MOBILE DOMAIN-CONTAINING PROTEIN"/>
    <property type="match status" value="1"/>
</dbReference>
<feature type="non-terminal residue" evidence="3">
    <location>
        <position position="1"/>
    </location>
</feature>
<dbReference type="Proteomes" id="UP000257109">
    <property type="component" value="Unassembled WGS sequence"/>
</dbReference>
<reference evidence="3" key="1">
    <citation type="submission" date="2018-05" db="EMBL/GenBank/DDBJ databases">
        <title>Draft genome of Mucuna pruriens seed.</title>
        <authorList>
            <person name="Nnadi N.E."/>
            <person name="Vos R."/>
            <person name="Hasami M.H."/>
            <person name="Devisetty U.K."/>
            <person name="Aguiy J.C."/>
        </authorList>
    </citation>
    <scope>NUCLEOTIDE SEQUENCE [LARGE SCALE GENOMIC DNA]</scope>
    <source>
        <strain evidence="3">JCA_2017</strain>
    </source>
</reference>
<comment type="caution">
    <text evidence="3">The sequence shown here is derived from an EMBL/GenBank/DDBJ whole genome shotgun (WGS) entry which is preliminary data.</text>
</comment>
<name>A0A371IIJ5_MUCPR</name>
<keyword evidence="4" id="KW-1185">Reference proteome</keyword>
<protein>
    <recommendedName>
        <fullName evidence="2">Retrotransposon gag domain-containing protein</fullName>
    </recommendedName>
</protein>
<dbReference type="Pfam" id="PF03732">
    <property type="entry name" value="Retrotrans_gag"/>
    <property type="match status" value="1"/>
</dbReference>
<dbReference type="PANTHER" id="PTHR33223">
    <property type="entry name" value="CCHC-TYPE DOMAIN-CONTAINING PROTEIN"/>
    <property type="match status" value="1"/>
</dbReference>
<evidence type="ECO:0000313" key="4">
    <source>
        <dbReference type="Proteomes" id="UP000257109"/>
    </source>
</evidence>
<proteinExistence type="predicted"/>
<gene>
    <name evidence="3" type="ORF">CR513_00050</name>
</gene>
<dbReference type="OrthoDB" id="1737504at2759"/>
<feature type="domain" description="Retrotransposon gag" evidence="2">
    <location>
        <begin position="28"/>
        <end position="107"/>
    </location>
</feature>
<dbReference type="InterPro" id="IPR005162">
    <property type="entry name" value="Retrotrans_gag_dom"/>
</dbReference>
<evidence type="ECO:0000259" key="2">
    <source>
        <dbReference type="Pfam" id="PF03732"/>
    </source>
</evidence>
<feature type="region of interest" description="Disordered" evidence="1">
    <location>
        <begin position="152"/>
        <end position="178"/>
    </location>
</feature>
<evidence type="ECO:0000313" key="3">
    <source>
        <dbReference type="EMBL" id="RDY14815.1"/>
    </source>
</evidence>
<evidence type="ECO:0000256" key="1">
    <source>
        <dbReference type="SAM" id="MobiDB-lite"/>
    </source>
</evidence>
<accession>A0A371IIJ5</accession>
<dbReference type="EMBL" id="QJKJ01000009">
    <property type="protein sequence ID" value="RDY14815.1"/>
    <property type="molecule type" value="Genomic_DNA"/>
</dbReference>